<reference evidence="6" key="1">
    <citation type="journal article" date="2019" name="Int. J. Syst. Evol. Microbiol.">
        <title>The Global Catalogue of Microorganisms (GCM) 10K type strain sequencing project: providing services to taxonomists for standard genome sequencing and annotation.</title>
        <authorList>
            <consortium name="The Broad Institute Genomics Platform"/>
            <consortium name="The Broad Institute Genome Sequencing Center for Infectious Disease"/>
            <person name="Wu L."/>
            <person name="Ma J."/>
        </authorList>
    </citation>
    <scope>NUCLEOTIDE SEQUENCE [LARGE SCALE GENOMIC DNA]</scope>
    <source>
        <strain evidence="6">KCTC 52237</strain>
    </source>
</reference>
<dbReference type="PANTHER" id="PTHR40841:SF2">
    <property type="entry name" value="SIDEROPHORE-DEGRADING ESTERASE (EUROFUNG)"/>
    <property type="match status" value="1"/>
</dbReference>
<dbReference type="Gene3D" id="3.40.50.1820">
    <property type="entry name" value="alpha/beta hydrolase"/>
    <property type="match status" value="1"/>
</dbReference>
<protein>
    <submittedName>
        <fullName evidence="5">Alpha/beta hydrolase</fullName>
    </submittedName>
</protein>
<evidence type="ECO:0000313" key="5">
    <source>
        <dbReference type="EMBL" id="MFC3116512.1"/>
    </source>
</evidence>
<evidence type="ECO:0000313" key="6">
    <source>
        <dbReference type="Proteomes" id="UP001595555"/>
    </source>
</evidence>
<keyword evidence="6" id="KW-1185">Reference proteome</keyword>
<keyword evidence="2 5" id="KW-0378">Hydrolase</keyword>
<dbReference type="Pfam" id="PF00756">
    <property type="entry name" value="Esterase"/>
    <property type="match status" value="1"/>
</dbReference>
<dbReference type="InterPro" id="IPR052558">
    <property type="entry name" value="Siderophore_Hydrolase_D"/>
</dbReference>
<accession>A0ABV7FJZ1</accession>
<organism evidence="5 6">
    <name type="scientific">Cellvibrio fontiphilus</name>
    <dbReference type="NCBI Taxonomy" id="1815559"/>
    <lineage>
        <taxon>Bacteria</taxon>
        <taxon>Pseudomonadati</taxon>
        <taxon>Pseudomonadota</taxon>
        <taxon>Gammaproteobacteria</taxon>
        <taxon>Cellvibrionales</taxon>
        <taxon>Cellvibrionaceae</taxon>
        <taxon>Cellvibrio</taxon>
    </lineage>
</organism>
<dbReference type="EMBL" id="JBHRTF010000004">
    <property type="protein sequence ID" value="MFC3116512.1"/>
    <property type="molecule type" value="Genomic_DNA"/>
</dbReference>
<keyword evidence="4" id="KW-0732">Signal</keyword>
<dbReference type="PANTHER" id="PTHR40841">
    <property type="entry name" value="SIDEROPHORE TRIACETYLFUSARININE C ESTERASE"/>
    <property type="match status" value="1"/>
</dbReference>
<feature type="chain" id="PRO_5047499461" evidence="4">
    <location>
        <begin position="24"/>
        <end position="288"/>
    </location>
</feature>
<dbReference type="GO" id="GO:0016787">
    <property type="term" value="F:hydrolase activity"/>
    <property type="evidence" value="ECO:0007669"/>
    <property type="project" value="UniProtKB-KW"/>
</dbReference>
<evidence type="ECO:0000256" key="4">
    <source>
        <dbReference type="SAM" id="SignalP"/>
    </source>
</evidence>
<feature type="signal peptide" evidence="4">
    <location>
        <begin position="1"/>
        <end position="23"/>
    </location>
</feature>
<evidence type="ECO:0000256" key="2">
    <source>
        <dbReference type="ARBA" id="ARBA00022801"/>
    </source>
</evidence>
<name>A0ABV7FJZ1_9GAMM</name>
<dbReference type="InterPro" id="IPR029058">
    <property type="entry name" value="AB_hydrolase_fold"/>
</dbReference>
<dbReference type="Proteomes" id="UP001595555">
    <property type="component" value="Unassembled WGS sequence"/>
</dbReference>
<dbReference type="RefSeq" id="WP_378119826.1">
    <property type="nucleotide sequence ID" value="NZ_JBHRTF010000004.1"/>
</dbReference>
<gene>
    <name evidence="5" type="ORF">ACFODX_13150</name>
</gene>
<evidence type="ECO:0000256" key="1">
    <source>
        <dbReference type="ARBA" id="ARBA00005622"/>
    </source>
</evidence>
<dbReference type="InterPro" id="IPR000801">
    <property type="entry name" value="Esterase-like"/>
</dbReference>
<comment type="caution">
    <text evidence="5">The sequence shown here is derived from an EMBL/GenBank/DDBJ whole genome shotgun (WGS) entry which is preliminary data.</text>
</comment>
<comment type="similarity">
    <text evidence="1">Belongs to the esterase D family.</text>
</comment>
<feature type="compositionally biased region" description="Polar residues" evidence="3">
    <location>
        <begin position="116"/>
        <end position="131"/>
    </location>
</feature>
<proteinExistence type="inferred from homology"/>
<evidence type="ECO:0000256" key="3">
    <source>
        <dbReference type="SAM" id="MobiDB-lite"/>
    </source>
</evidence>
<dbReference type="SUPFAM" id="SSF53474">
    <property type="entry name" value="alpha/beta-Hydrolases"/>
    <property type="match status" value="1"/>
</dbReference>
<feature type="region of interest" description="Disordered" evidence="3">
    <location>
        <begin position="113"/>
        <end position="135"/>
    </location>
</feature>
<sequence>MFIKKAFALLVLGAVIFMNGSYANQLPPFGYPAYETINIHANSNNKDYELYVQLPKSYPDTKTAYPLIIVNDTSWAFPITNGAMALMGGAVVKEAIVVGISYSKGDDRMLSRTRDYTPTFSPTDKNGSSSPARKASGHAKEYVDFIESQVIPLLQKKYRIDSNKRVFVGHSYGGLLGTYILFKKPHLFTDYIIGSPSLWYDNRVMFSLEQAFAKNHNRLPVNVAMFVGSLENDYYPMVTDLLAMEKQLRSRNYEGFNLRVEVLQGESHHSVFPGLLSKGLMATLPLEK</sequence>